<accession>A0A8J3Z9E9</accession>
<keyword evidence="1" id="KW-0812">Transmembrane</keyword>
<gene>
    <name evidence="2" type="ORF">Vau01_063230</name>
</gene>
<dbReference type="EMBL" id="BOPG01000043">
    <property type="protein sequence ID" value="GIJ58807.1"/>
    <property type="molecule type" value="Genomic_DNA"/>
</dbReference>
<reference evidence="2" key="1">
    <citation type="submission" date="2021-01" db="EMBL/GenBank/DDBJ databases">
        <title>Whole genome shotgun sequence of Virgisporangium aurantiacum NBRC 16421.</title>
        <authorList>
            <person name="Komaki H."/>
            <person name="Tamura T."/>
        </authorList>
    </citation>
    <scope>NUCLEOTIDE SEQUENCE</scope>
    <source>
        <strain evidence="2">NBRC 16421</strain>
    </source>
</reference>
<evidence type="ECO:0000313" key="2">
    <source>
        <dbReference type="EMBL" id="GIJ58807.1"/>
    </source>
</evidence>
<feature type="transmembrane region" description="Helical" evidence="1">
    <location>
        <begin position="54"/>
        <end position="72"/>
    </location>
</feature>
<keyword evidence="1" id="KW-1133">Transmembrane helix</keyword>
<comment type="caution">
    <text evidence="2">The sequence shown here is derived from an EMBL/GenBank/DDBJ whole genome shotgun (WGS) entry which is preliminary data.</text>
</comment>
<evidence type="ECO:0000256" key="1">
    <source>
        <dbReference type="SAM" id="Phobius"/>
    </source>
</evidence>
<protein>
    <submittedName>
        <fullName evidence="2">Uncharacterized protein</fullName>
    </submittedName>
</protein>
<feature type="transmembrane region" description="Helical" evidence="1">
    <location>
        <begin position="28"/>
        <end position="48"/>
    </location>
</feature>
<evidence type="ECO:0000313" key="3">
    <source>
        <dbReference type="Proteomes" id="UP000612585"/>
    </source>
</evidence>
<name>A0A8J3Z9E9_9ACTN</name>
<organism evidence="2 3">
    <name type="scientific">Virgisporangium aurantiacum</name>
    <dbReference type="NCBI Taxonomy" id="175570"/>
    <lineage>
        <taxon>Bacteria</taxon>
        <taxon>Bacillati</taxon>
        <taxon>Actinomycetota</taxon>
        <taxon>Actinomycetes</taxon>
        <taxon>Micromonosporales</taxon>
        <taxon>Micromonosporaceae</taxon>
        <taxon>Virgisporangium</taxon>
    </lineage>
</organism>
<dbReference type="AlphaFoldDB" id="A0A8J3Z9E9"/>
<dbReference type="RefSeq" id="WP_204000138.1">
    <property type="nucleotide sequence ID" value="NZ_BOPG01000043.1"/>
</dbReference>
<proteinExistence type="predicted"/>
<keyword evidence="1" id="KW-0472">Membrane</keyword>
<feature type="transmembrane region" description="Helical" evidence="1">
    <location>
        <begin position="168"/>
        <end position="191"/>
    </location>
</feature>
<feature type="transmembrane region" description="Helical" evidence="1">
    <location>
        <begin position="102"/>
        <end position="127"/>
    </location>
</feature>
<feature type="transmembrane region" description="Helical" evidence="1">
    <location>
        <begin position="139"/>
        <end position="162"/>
    </location>
</feature>
<sequence length="195" mass="21148">MSGTGGLFVRGFQDRIARTRRIFARATAWPFGVRLVVFAAAMIAQGFAYPPQAMLGPPVLLIAGLGVLPALWPRSTWVTVFWLITVTGWIAATMLYDSQVTLPRLIGLSVALYVVHSGSALAAVLPYDAVVDRVVILRWLMRATLVIIVSVGLSVGGLYVVSSWPAKYYLAATILGLLPVIGVVWLIAFVARRRP</sequence>
<keyword evidence="3" id="KW-1185">Reference proteome</keyword>
<dbReference type="Proteomes" id="UP000612585">
    <property type="component" value="Unassembled WGS sequence"/>
</dbReference>
<feature type="transmembrane region" description="Helical" evidence="1">
    <location>
        <begin position="79"/>
        <end position="96"/>
    </location>
</feature>